<comment type="subcellular location">
    <subcellularLocation>
        <location evidence="1">Endomembrane system</location>
        <topology evidence="1">Multi-pass membrane protein</topology>
    </subcellularLocation>
</comment>
<keyword evidence="8" id="KW-1185">Reference proteome</keyword>
<dbReference type="Proteomes" id="UP000286715">
    <property type="component" value="Unassembled WGS sequence"/>
</dbReference>
<accession>A0A401XKA3</accession>
<keyword evidence="4 5" id="KW-0472">Membrane</keyword>
<evidence type="ECO:0000313" key="7">
    <source>
        <dbReference type="EMBL" id="GCD77414.1"/>
    </source>
</evidence>
<evidence type="ECO:0000259" key="6">
    <source>
        <dbReference type="Pfam" id="PF02656"/>
    </source>
</evidence>
<feature type="domain" description="DUF202" evidence="6">
    <location>
        <begin position="23"/>
        <end position="83"/>
    </location>
</feature>
<dbReference type="AlphaFoldDB" id="A0A401XKA3"/>
<dbReference type="Pfam" id="PF02656">
    <property type="entry name" value="DUF202"/>
    <property type="match status" value="1"/>
</dbReference>
<keyword evidence="2 5" id="KW-0812">Transmembrane</keyword>
<evidence type="ECO:0000256" key="4">
    <source>
        <dbReference type="ARBA" id="ARBA00023136"/>
    </source>
</evidence>
<dbReference type="InterPro" id="IPR003807">
    <property type="entry name" value="DUF202"/>
</dbReference>
<evidence type="ECO:0000256" key="3">
    <source>
        <dbReference type="ARBA" id="ARBA00022989"/>
    </source>
</evidence>
<organism evidence="7 8">
    <name type="scientific">Thermaurantimonas aggregans</name>
    <dbReference type="NCBI Taxonomy" id="2173829"/>
    <lineage>
        <taxon>Bacteria</taxon>
        <taxon>Pseudomonadati</taxon>
        <taxon>Bacteroidota</taxon>
        <taxon>Flavobacteriia</taxon>
        <taxon>Flavobacteriales</taxon>
        <taxon>Schleiferiaceae</taxon>
        <taxon>Thermaurantimonas</taxon>
    </lineage>
</organism>
<keyword evidence="3 5" id="KW-1133">Transmembrane helix</keyword>
<protein>
    <recommendedName>
        <fullName evidence="6">DUF202 domain-containing protein</fullName>
    </recommendedName>
</protein>
<feature type="transmembrane region" description="Helical" evidence="5">
    <location>
        <begin position="59"/>
        <end position="82"/>
    </location>
</feature>
<proteinExistence type="predicted"/>
<comment type="caution">
    <text evidence="7">The sequence shown here is derived from an EMBL/GenBank/DDBJ whole genome shotgun (WGS) entry which is preliminary data.</text>
</comment>
<sequence length="127" mass="14879">MNENQFERFNKDLVLREKLALQRTIMANQTTFLAFLRTSLYFVVAGLTIHQVLEVKGGHFFEGLFLSIASVLFLIGIINFFVQKRLIEKSKIHIGNYKMEYLGERVENGILQKEKRTKKFPIKLIKK</sequence>
<dbReference type="OrthoDB" id="965828at2"/>
<evidence type="ECO:0000256" key="1">
    <source>
        <dbReference type="ARBA" id="ARBA00004127"/>
    </source>
</evidence>
<reference evidence="7 8" key="1">
    <citation type="submission" date="2018-11" db="EMBL/GenBank/DDBJ databases">
        <title>Schleiferia aggregans sp. nov., a moderately thermophilic heterotrophic bacterium isolated from microbial mats at a terrestrial hot spring.</title>
        <authorList>
            <person name="Iino T."/>
            <person name="Ohkuma M."/>
            <person name="Haruta S."/>
        </authorList>
    </citation>
    <scope>NUCLEOTIDE SEQUENCE [LARGE SCALE GENOMIC DNA]</scope>
    <source>
        <strain evidence="7 8">LA</strain>
    </source>
</reference>
<evidence type="ECO:0000313" key="8">
    <source>
        <dbReference type="Proteomes" id="UP000286715"/>
    </source>
</evidence>
<dbReference type="RefSeq" id="WP_124397474.1">
    <property type="nucleotide sequence ID" value="NZ_BHZE01000006.1"/>
</dbReference>
<gene>
    <name evidence="7" type="ORF">JCM31826_08960</name>
</gene>
<evidence type="ECO:0000256" key="2">
    <source>
        <dbReference type="ARBA" id="ARBA00022692"/>
    </source>
</evidence>
<name>A0A401XKA3_9FLAO</name>
<dbReference type="GO" id="GO:0012505">
    <property type="term" value="C:endomembrane system"/>
    <property type="evidence" value="ECO:0007669"/>
    <property type="project" value="UniProtKB-SubCell"/>
</dbReference>
<dbReference type="EMBL" id="BHZE01000006">
    <property type="protein sequence ID" value="GCD77414.1"/>
    <property type="molecule type" value="Genomic_DNA"/>
</dbReference>
<evidence type="ECO:0000256" key="5">
    <source>
        <dbReference type="SAM" id="Phobius"/>
    </source>
</evidence>
<feature type="transmembrane region" description="Helical" evidence="5">
    <location>
        <begin position="32"/>
        <end position="53"/>
    </location>
</feature>